<evidence type="ECO:0000313" key="2">
    <source>
        <dbReference type="EMBL" id="MCK8786734.1"/>
    </source>
</evidence>
<dbReference type="GO" id="GO:0001046">
    <property type="term" value="F:core promoter sequence-specific DNA binding"/>
    <property type="evidence" value="ECO:0007669"/>
    <property type="project" value="TreeGrafter"/>
</dbReference>
<dbReference type="Gene3D" id="1.10.260.40">
    <property type="entry name" value="lambda repressor-like DNA-binding domains"/>
    <property type="match status" value="1"/>
</dbReference>
<dbReference type="GO" id="GO:0006355">
    <property type="term" value="P:regulation of DNA-templated transcription"/>
    <property type="evidence" value="ECO:0007669"/>
    <property type="project" value="InterPro"/>
</dbReference>
<evidence type="ECO:0000259" key="1">
    <source>
        <dbReference type="PROSITE" id="PS50943"/>
    </source>
</evidence>
<name>A0A9X2BY91_9PROT</name>
<dbReference type="AlphaFoldDB" id="A0A9X2BY91"/>
<dbReference type="PANTHER" id="PTHR40455">
    <property type="entry name" value="ANTITOXIN HIGA"/>
    <property type="match status" value="1"/>
</dbReference>
<comment type="caution">
    <text evidence="2">The sequence shown here is derived from an EMBL/GenBank/DDBJ whole genome shotgun (WGS) entry which is preliminary data.</text>
</comment>
<evidence type="ECO:0000313" key="3">
    <source>
        <dbReference type="Proteomes" id="UP001139516"/>
    </source>
</evidence>
<dbReference type="SMART" id="SM00530">
    <property type="entry name" value="HTH_XRE"/>
    <property type="match status" value="1"/>
</dbReference>
<dbReference type="SUPFAM" id="SSF47413">
    <property type="entry name" value="lambda repressor-like DNA-binding domains"/>
    <property type="match status" value="1"/>
</dbReference>
<dbReference type="InterPro" id="IPR001387">
    <property type="entry name" value="Cro/C1-type_HTH"/>
</dbReference>
<sequence length="123" mass="13986">MDIRPLRTEADYDWALREVESYFDNEPEPGTPEADRFDVLSSLIEAYEAKVWPIEAPDPVDAIRARMEDAGYSQTDLAVLLGSRSRASEILARKRGLTMEQAYKLHTEWRIPAEALIQPLHAA</sequence>
<dbReference type="RefSeq" id="WP_248668848.1">
    <property type="nucleotide sequence ID" value="NZ_JALPRX010000095.1"/>
</dbReference>
<dbReference type="PROSITE" id="PS50943">
    <property type="entry name" value="HTH_CROC1"/>
    <property type="match status" value="1"/>
</dbReference>
<feature type="domain" description="HTH cro/C1-type" evidence="1">
    <location>
        <begin position="63"/>
        <end position="116"/>
    </location>
</feature>
<keyword evidence="3" id="KW-1185">Reference proteome</keyword>
<organism evidence="2 3">
    <name type="scientific">Roseomonas acroporae</name>
    <dbReference type="NCBI Taxonomy" id="2937791"/>
    <lineage>
        <taxon>Bacteria</taxon>
        <taxon>Pseudomonadati</taxon>
        <taxon>Pseudomonadota</taxon>
        <taxon>Alphaproteobacteria</taxon>
        <taxon>Acetobacterales</taxon>
        <taxon>Roseomonadaceae</taxon>
        <taxon>Roseomonas</taxon>
    </lineage>
</organism>
<dbReference type="CDD" id="cd00093">
    <property type="entry name" value="HTH_XRE"/>
    <property type="match status" value="1"/>
</dbReference>
<accession>A0A9X2BY91</accession>
<dbReference type="InterPro" id="IPR010982">
    <property type="entry name" value="Lambda_DNA-bd_dom_sf"/>
</dbReference>
<dbReference type="PANTHER" id="PTHR40455:SF1">
    <property type="entry name" value="ANTITOXIN HIGA"/>
    <property type="match status" value="1"/>
</dbReference>
<gene>
    <name evidence="2" type="ORF">M0638_20390</name>
</gene>
<proteinExistence type="predicted"/>
<dbReference type="EMBL" id="JALPRX010000095">
    <property type="protein sequence ID" value="MCK8786734.1"/>
    <property type="molecule type" value="Genomic_DNA"/>
</dbReference>
<dbReference type="Proteomes" id="UP001139516">
    <property type="component" value="Unassembled WGS sequence"/>
</dbReference>
<reference evidence="2" key="1">
    <citation type="submission" date="2022-04" db="EMBL/GenBank/DDBJ databases">
        <title>Roseomonas acroporae sp. nov., isolated from coral Acropora digitifera.</title>
        <authorList>
            <person name="Sun H."/>
        </authorList>
    </citation>
    <scope>NUCLEOTIDE SEQUENCE</scope>
    <source>
        <strain evidence="2">NAR14</strain>
    </source>
</reference>
<protein>
    <submittedName>
        <fullName evidence="2">XRE family transcriptional regulator</fullName>
    </submittedName>
</protein>
<dbReference type="InterPro" id="IPR039060">
    <property type="entry name" value="Antitox_HigA"/>
</dbReference>